<dbReference type="RefSeq" id="WP_021753976.1">
    <property type="nucleotide sequence ID" value="NC_022438.1"/>
</dbReference>
<evidence type="ECO:0000256" key="2">
    <source>
        <dbReference type="SAM" id="Phobius"/>
    </source>
</evidence>
<dbReference type="Proteomes" id="UP000016743">
    <property type="component" value="Chromosome"/>
</dbReference>
<dbReference type="EMBL" id="CP006734">
    <property type="protein sequence ID" value="AGW40532.1"/>
    <property type="molecule type" value="Genomic_DNA"/>
</dbReference>
<reference evidence="3 4" key="1">
    <citation type="journal article" date="2013" name="Genome Announc.">
        <title>Complete Genome Sequence of Leifsonia xyli subsp. cynodontis Strain DSM46306, a Gram-Positive Bacterial Pathogen of Grasses.</title>
        <authorList>
            <person name="Monteiro-Vitorello C.B."/>
            <person name="Zerillo M.M."/>
            <person name="Van Sluys M.A."/>
            <person name="Camargo L.E."/>
            <person name="Kitajima J.P."/>
        </authorList>
    </citation>
    <scope>NUCLEOTIDE SEQUENCE [LARGE SCALE GENOMIC DNA]</scope>
    <source>
        <strain evidence="3 4">DSM 46306</strain>
    </source>
</reference>
<sequence>MPNSASPPPVTRSSGRCPPPGAAHARHVVLSIPAVSGAALAGENGLRFTLTGPHGVIADRLSADQLRRALLNLGPVAAGAGVAVSLRAELPAAADDGFRTANAALLFRFSSESSVLGGMLAATGLDTAATLALAVALIVIALALLLWKQRRRLGGAIVPVTGAACALALAAGSANSWTAFTDAAALGTTVQGRIRLRIAGAGALSSSLRYSIEMDANGKKSVLLGDPGQPASGAAAPAAGLPVDLGVVPPAGVRLKDGESWPASANPSLRTLTVSVHLLDEPALRASSSGTATVTLDLNGTTSLT</sequence>
<dbReference type="KEGG" id="lxy:O159_03090"/>
<organism evidence="3 4">
    <name type="scientific">Leifsonia xyli subsp. cynodontis DSM 46306</name>
    <dbReference type="NCBI Taxonomy" id="1389489"/>
    <lineage>
        <taxon>Bacteria</taxon>
        <taxon>Bacillati</taxon>
        <taxon>Actinomycetota</taxon>
        <taxon>Actinomycetes</taxon>
        <taxon>Micrococcales</taxon>
        <taxon>Microbacteriaceae</taxon>
        <taxon>Leifsonia</taxon>
    </lineage>
</organism>
<dbReference type="AlphaFoldDB" id="U3P6I7"/>
<keyword evidence="2" id="KW-1133">Transmembrane helix</keyword>
<feature type="compositionally biased region" description="Pro residues" evidence="1">
    <location>
        <begin position="1"/>
        <end position="10"/>
    </location>
</feature>
<keyword evidence="2" id="KW-0812">Transmembrane</keyword>
<feature type="transmembrane region" description="Helical" evidence="2">
    <location>
        <begin position="128"/>
        <end position="147"/>
    </location>
</feature>
<name>U3P6I7_LEIXC</name>
<dbReference type="HOGENOM" id="CLU_911529_0_0_11"/>
<evidence type="ECO:0000313" key="4">
    <source>
        <dbReference type="Proteomes" id="UP000016743"/>
    </source>
</evidence>
<evidence type="ECO:0000313" key="3">
    <source>
        <dbReference type="EMBL" id="AGW40532.1"/>
    </source>
</evidence>
<proteinExistence type="predicted"/>
<feature type="region of interest" description="Disordered" evidence="1">
    <location>
        <begin position="1"/>
        <end position="22"/>
    </location>
</feature>
<dbReference type="PATRIC" id="fig|1389489.3.peg.291"/>
<evidence type="ECO:0000256" key="1">
    <source>
        <dbReference type="SAM" id="MobiDB-lite"/>
    </source>
</evidence>
<protein>
    <submittedName>
        <fullName evidence="3">Uncharacterized protein</fullName>
    </submittedName>
</protein>
<keyword evidence="4" id="KW-1185">Reference proteome</keyword>
<dbReference type="STRING" id="1389489.O159_03090"/>
<keyword evidence="2" id="KW-0472">Membrane</keyword>
<gene>
    <name evidence="3" type="ORF">O159_03090</name>
</gene>
<accession>U3P6I7</accession>